<feature type="region of interest" description="Disordered" evidence="1">
    <location>
        <begin position="452"/>
        <end position="480"/>
    </location>
</feature>
<dbReference type="EMBL" id="BFEA01000174">
    <property type="protein sequence ID" value="GBG72940.1"/>
    <property type="molecule type" value="Genomic_DNA"/>
</dbReference>
<feature type="region of interest" description="Disordered" evidence="1">
    <location>
        <begin position="525"/>
        <end position="598"/>
    </location>
</feature>
<feature type="compositionally biased region" description="Basic residues" evidence="1">
    <location>
        <begin position="385"/>
        <end position="398"/>
    </location>
</feature>
<accession>A0A388KS93</accession>
<feature type="region of interest" description="Disordered" evidence="1">
    <location>
        <begin position="374"/>
        <end position="401"/>
    </location>
</feature>
<evidence type="ECO:0000313" key="2">
    <source>
        <dbReference type="EMBL" id="GBG72940.1"/>
    </source>
</evidence>
<evidence type="ECO:0000313" key="3">
    <source>
        <dbReference type="Proteomes" id="UP000265515"/>
    </source>
</evidence>
<feature type="region of interest" description="Disordered" evidence="1">
    <location>
        <begin position="618"/>
        <end position="653"/>
    </location>
</feature>
<protein>
    <submittedName>
        <fullName evidence="2">Uncharacterized protein</fullName>
    </submittedName>
</protein>
<dbReference type="AlphaFoldDB" id="A0A388KS93"/>
<gene>
    <name evidence="2" type="ORF">CBR_g12662</name>
</gene>
<dbReference type="Gramene" id="GBG72940">
    <property type="protein sequence ID" value="GBG72940"/>
    <property type="gene ID" value="CBR_g12662"/>
</dbReference>
<organism evidence="2 3">
    <name type="scientific">Chara braunii</name>
    <name type="common">Braun's stonewort</name>
    <dbReference type="NCBI Taxonomy" id="69332"/>
    <lineage>
        <taxon>Eukaryota</taxon>
        <taxon>Viridiplantae</taxon>
        <taxon>Streptophyta</taxon>
        <taxon>Charophyceae</taxon>
        <taxon>Charales</taxon>
        <taxon>Characeae</taxon>
        <taxon>Chara</taxon>
    </lineage>
</organism>
<feature type="compositionally biased region" description="Polar residues" evidence="1">
    <location>
        <begin position="453"/>
        <end position="469"/>
    </location>
</feature>
<reference evidence="2 3" key="1">
    <citation type="journal article" date="2018" name="Cell">
        <title>The Chara Genome: Secondary Complexity and Implications for Plant Terrestrialization.</title>
        <authorList>
            <person name="Nishiyama T."/>
            <person name="Sakayama H."/>
            <person name="Vries J.D."/>
            <person name="Buschmann H."/>
            <person name="Saint-Marcoux D."/>
            <person name="Ullrich K.K."/>
            <person name="Haas F.B."/>
            <person name="Vanderstraeten L."/>
            <person name="Becker D."/>
            <person name="Lang D."/>
            <person name="Vosolsobe S."/>
            <person name="Rombauts S."/>
            <person name="Wilhelmsson P.K.I."/>
            <person name="Janitza P."/>
            <person name="Kern R."/>
            <person name="Heyl A."/>
            <person name="Rumpler F."/>
            <person name="Villalobos L.I.A.C."/>
            <person name="Clay J.M."/>
            <person name="Skokan R."/>
            <person name="Toyoda A."/>
            <person name="Suzuki Y."/>
            <person name="Kagoshima H."/>
            <person name="Schijlen E."/>
            <person name="Tajeshwar N."/>
            <person name="Catarino B."/>
            <person name="Hetherington A.J."/>
            <person name="Saltykova A."/>
            <person name="Bonnot C."/>
            <person name="Breuninger H."/>
            <person name="Symeonidi A."/>
            <person name="Radhakrishnan G.V."/>
            <person name="Van Nieuwerburgh F."/>
            <person name="Deforce D."/>
            <person name="Chang C."/>
            <person name="Karol K.G."/>
            <person name="Hedrich R."/>
            <person name="Ulvskov P."/>
            <person name="Glockner G."/>
            <person name="Delwiche C.F."/>
            <person name="Petrasek J."/>
            <person name="Van de Peer Y."/>
            <person name="Friml J."/>
            <person name="Beilby M."/>
            <person name="Dolan L."/>
            <person name="Kohara Y."/>
            <person name="Sugano S."/>
            <person name="Fujiyama A."/>
            <person name="Delaux P.-M."/>
            <person name="Quint M."/>
            <person name="TheiBen G."/>
            <person name="Hagemann M."/>
            <person name="Harholt J."/>
            <person name="Dunand C."/>
            <person name="Zachgo S."/>
            <person name="Langdale J."/>
            <person name="Maumus F."/>
            <person name="Straeten D.V.D."/>
            <person name="Gould S.B."/>
            <person name="Rensing S.A."/>
        </authorList>
    </citation>
    <scope>NUCLEOTIDE SEQUENCE [LARGE SCALE GENOMIC DNA]</scope>
    <source>
        <strain evidence="2 3">S276</strain>
    </source>
</reference>
<name>A0A388KS93_CHABU</name>
<proteinExistence type="predicted"/>
<dbReference type="Proteomes" id="UP000265515">
    <property type="component" value="Unassembled WGS sequence"/>
</dbReference>
<evidence type="ECO:0000256" key="1">
    <source>
        <dbReference type="SAM" id="MobiDB-lite"/>
    </source>
</evidence>
<feature type="compositionally biased region" description="Low complexity" evidence="1">
    <location>
        <begin position="619"/>
        <end position="629"/>
    </location>
</feature>
<comment type="caution">
    <text evidence="2">The sequence shown here is derived from an EMBL/GenBank/DDBJ whole genome shotgun (WGS) entry which is preliminary data.</text>
</comment>
<feature type="compositionally biased region" description="Basic and acidic residues" evidence="1">
    <location>
        <begin position="374"/>
        <end position="384"/>
    </location>
</feature>
<feature type="compositionally biased region" description="Acidic residues" evidence="1">
    <location>
        <begin position="542"/>
        <end position="563"/>
    </location>
</feature>
<keyword evidence="3" id="KW-1185">Reference proteome</keyword>
<feature type="compositionally biased region" description="Low complexity" evidence="1">
    <location>
        <begin position="470"/>
        <end position="480"/>
    </location>
</feature>
<feature type="compositionally biased region" description="Basic and acidic residues" evidence="1">
    <location>
        <begin position="578"/>
        <end position="595"/>
    </location>
</feature>
<sequence>MVGSGGCKNGAWSNISTSEFPKRVSFGLEVTCVDKNLVANFEGMIDARVVSASGHASLGVSNAFTSLAKKRIHLLYPVIEGRAFGVGMDLRWTEKVLEHRVHSRLESGGGVTETERHDGKLVVHETRTKSGLGLVLLGYADLVISVTKIDLREEMVAGEAVKQVIRARHGIAIFDRVVVQTAIVNTETKDAVLLAIEEDRGSPWGSTRFNEALAKQLLKLALEFLGFGNRKAIRDAILNAIVWLELDVVLDTTHGRNAAVGDGYDPCDRVTGRHRAREVLLEKITKLRVRHARVNALLSTKGEKVAPSGSHSTDEAGRHLRRPQVHVYPMVPKLLLGCGDPALEFRGLAIELGDSVGVVPRYIRRGLVMRREGDGTLRQEDRRTRGTRRGTRQGRKLGQRAVRQCGGRWRKGKVHRSGLCLMLSVDERGSRLCHEVGRKGLTSLELADVIMGQDTSSGKSRGRSQGTKGSKSASTAGKVTAAAGVVPASRKAQAWMMNVPGRVDGPGAAARANLEMVIRGDKSAALRAKNDSRASSPKSNVEDDDSDGTMIAGEDDCGEERVEDGDGKVGQMEEGDDREERGQEGGDDGGGKVVEDMEGCCGGQALGSRTMLHQGRPIKASAKATTAESAADEEAVTDGGVPSWDAASSSELEAAAANREPFLLLRPFEEGPFLPSEGAFWTWSLDSWSRVALPKDRRSLWP</sequence>